<dbReference type="SUPFAM" id="SSF48576">
    <property type="entry name" value="Terpenoid synthases"/>
    <property type="match status" value="1"/>
</dbReference>
<dbReference type="GO" id="GO:0004161">
    <property type="term" value="F:dimethylallyltranstransferase activity"/>
    <property type="evidence" value="ECO:0007669"/>
    <property type="project" value="UniProtKB-EC"/>
</dbReference>
<comment type="similarity">
    <text evidence="2 7">Belongs to the FPP/GGPP synthase family.</text>
</comment>
<dbReference type="RefSeq" id="WP_307395416.1">
    <property type="nucleotide sequence ID" value="NZ_BAAADK010000003.1"/>
</dbReference>
<keyword evidence="4" id="KW-0479">Metal-binding</keyword>
<dbReference type="GO" id="GO:0004337">
    <property type="term" value="F:(2E,6E)-farnesyl diphosphate synthase activity"/>
    <property type="evidence" value="ECO:0007669"/>
    <property type="project" value="UniProtKB-EC"/>
</dbReference>
<accession>A0ABT9W0Y5</accession>
<keyword evidence="6" id="KW-0414">Isoprene biosynthesis</keyword>
<dbReference type="PROSITE" id="PS00444">
    <property type="entry name" value="POLYPRENYL_SYNTHASE_2"/>
    <property type="match status" value="1"/>
</dbReference>
<dbReference type="SFLD" id="SFLDS00005">
    <property type="entry name" value="Isoprenoid_Synthase_Type_I"/>
    <property type="match status" value="1"/>
</dbReference>
<proteinExistence type="inferred from homology"/>
<name>A0ABT9W0Y5_9BACI</name>
<dbReference type="PANTHER" id="PTHR43281:SF1">
    <property type="entry name" value="FARNESYL DIPHOSPHATE SYNTHASE"/>
    <property type="match status" value="1"/>
</dbReference>
<evidence type="ECO:0000256" key="1">
    <source>
        <dbReference type="ARBA" id="ARBA00001946"/>
    </source>
</evidence>
<keyword evidence="9" id="KW-1185">Reference proteome</keyword>
<dbReference type="InterPro" id="IPR000092">
    <property type="entry name" value="Polyprenyl_synt"/>
</dbReference>
<dbReference type="CDD" id="cd00685">
    <property type="entry name" value="Trans_IPPS_HT"/>
    <property type="match status" value="1"/>
</dbReference>
<dbReference type="InterPro" id="IPR053378">
    <property type="entry name" value="Prenyl_diphosphate_synthase"/>
</dbReference>
<keyword evidence="3 7" id="KW-0808">Transferase</keyword>
<evidence type="ECO:0000256" key="6">
    <source>
        <dbReference type="ARBA" id="ARBA00023229"/>
    </source>
</evidence>
<protein>
    <submittedName>
        <fullName evidence="8">Geranylgeranyl diphosphate synthase type II</fullName>
        <ecNumber evidence="8">2.5.1.1</ecNumber>
        <ecNumber evidence="8">2.5.1.10</ecNumber>
        <ecNumber evidence="8">2.5.1.29</ecNumber>
    </submittedName>
</protein>
<dbReference type="PANTHER" id="PTHR43281">
    <property type="entry name" value="FARNESYL DIPHOSPHATE SYNTHASE"/>
    <property type="match status" value="1"/>
</dbReference>
<comment type="cofactor">
    <cofactor evidence="1">
        <name>Mg(2+)</name>
        <dbReference type="ChEBI" id="CHEBI:18420"/>
    </cofactor>
</comment>
<dbReference type="EC" id="2.5.1.10" evidence="8"/>
<dbReference type="EC" id="2.5.1.1" evidence="8"/>
<evidence type="ECO:0000256" key="3">
    <source>
        <dbReference type="ARBA" id="ARBA00022679"/>
    </source>
</evidence>
<evidence type="ECO:0000256" key="5">
    <source>
        <dbReference type="ARBA" id="ARBA00022842"/>
    </source>
</evidence>
<dbReference type="NCBIfam" id="NF045485">
    <property type="entry name" value="FPPsyn"/>
    <property type="match status" value="1"/>
</dbReference>
<gene>
    <name evidence="8" type="ORF">J2S11_002787</name>
</gene>
<comment type="caution">
    <text evidence="8">The sequence shown here is derived from an EMBL/GenBank/DDBJ whole genome shotgun (WGS) entry which is preliminary data.</text>
</comment>
<dbReference type="Pfam" id="PF00348">
    <property type="entry name" value="polyprenyl_synt"/>
    <property type="match status" value="1"/>
</dbReference>
<evidence type="ECO:0000313" key="8">
    <source>
        <dbReference type="EMBL" id="MDQ0166871.1"/>
    </source>
</evidence>
<dbReference type="Proteomes" id="UP001235840">
    <property type="component" value="Unassembled WGS sequence"/>
</dbReference>
<dbReference type="SFLD" id="SFLDG01017">
    <property type="entry name" value="Polyprenyl_Transferase_Like"/>
    <property type="match status" value="1"/>
</dbReference>
<dbReference type="PROSITE" id="PS00723">
    <property type="entry name" value="POLYPRENYL_SYNTHASE_1"/>
    <property type="match status" value="1"/>
</dbReference>
<organism evidence="8 9">
    <name type="scientific">Caldalkalibacillus horti</name>
    <dbReference type="NCBI Taxonomy" id="77523"/>
    <lineage>
        <taxon>Bacteria</taxon>
        <taxon>Bacillati</taxon>
        <taxon>Bacillota</taxon>
        <taxon>Bacilli</taxon>
        <taxon>Bacillales</taxon>
        <taxon>Bacillaceae</taxon>
        <taxon>Caldalkalibacillus</taxon>
    </lineage>
</organism>
<dbReference type="EMBL" id="JAUSTY010000011">
    <property type="protein sequence ID" value="MDQ0166871.1"/>
    <property type="molecule type" value="Genomic_DNA"/>
</dbReference>
<evidence type="ECO:0000256" key="4">
    <source>
        <dbReference type="ARBA" id="ARBA00022723"/>
    </source>
</evidence>
<dbReference type="Gene3D" id="1.10.600.10">
    <property type="entry name" value="Farnesyl Diphosphate Synthase"/>
    <property type="match status" value="1"/>
</dbReference>
<evidence type="ECO:0000256" key="2">
    <source>
        <dbReference type="ARBA" id="ARBA00006706"/>
    </source>
</evidence>
<dbReference type="GO" id="GO:0004311">
    <property type="term" value="F:geranylgeranyl diphosphate synthase activity"/>
    <property type="evidence" value="ECO:0007669"/>
    <property type="project" value="UniProtKB-EC"/>
</dbReference>
<dbReference type="InterPro" id="IPR033749">
    <property type="entry name" value="Polyprenyl_synt_CS"/>
</dbReference>
<reference evidence="8 9" key="1">
    <citation type="submission" date="2023-07" db="EMBL/GenBank/DDBJ databases">
        <title>Genomic Encyclopedia of Type Strains, Phase IV (KMG-IV): sequencing the most valuable type-strain genomes for metagenomic binning, comparative biology and taxonomic classification.</title>
        <authorList>
            <person name="Goeker M."/>
        </authorList>
    </citation>
    <scope>NUCLEOTIDE SEQUENCE [LARGE SCALE GENOMIC DNA]</scope>
    <source>
        <strain evidence="8 9">DSM 12751</strain>
    </source>
</reference>
<evidence type="ECO:0000256" key="7">
    <source>
        <dbReference type="RuleBase" id="RU004466"/>
    </source>
</evidence>
<dbReference type="InterPro" id="IPR008949">
    <property type="entry name" value="Isoprenoid_synthase_dom_sf"/>
</dbReference>
<sequence length="295" mass="32555">MSQQLSSFIKDWAGKMDVELKKCIADLQAPPPLLEAMEYSLLAGGKRIRPIFLFATLDALGHDPLKGKHAACALEMVHTYSLVHDDLPAMDDDDYRRGKLTNHKVFGEAMAILAGDALLTHAFYLLAKNAEGMKPEQFVTMFQEFSLLAGPNGMVGGQAADMLGEDKKLTIDELYYIHERKTADLLTSAVRMGCYIGQASPDQVIHLTTYAKHIGLAFQIQDDILDEIGDEAKLGKKVGSDKDNDKSTFVSLLGVEGAKEQLHQHVQQSKEALAKAEVLSDRLADLADFMVQRDY</sequence>
<keyword evidence="5" id="KW-0460">Magnesium</keyword>
<evidence type="ECO:0000313" key="9">
    <source>
        <dbReference type="Proteomes" id="UP001235840"/>
    </source>
</evidence>
<dbReference type="EC" id="2.5.1.29" evidence="8"/>